<feature type="non-terminal residue" evidence="3">
    <location>
        <position position="1"/>
    </location>
</feature>
<dbReference type="AlphaFoldDB" id="A0A9P6AGW3"/>
<dbReference type="InterPro" id="IPR011009">
    <property type="entry name" value="Kinase-like_dom_sf"/>
</dbReference>
<dbReference type="SUPFAM" id="SSF56112">
    <property type="entry name" value="Protein kinase-like (PK-like)"/>
    <property type="match status" value="1"/>
</dbReference>
<protein>
    <recommendedName>
        <fullName evidence="5">Protein kinase domain-containing protein</fullName>
    </recommendedName>
</protein>
<organism evidence="3 4">
    <name type="scientific">Hydnum rufescens UP504</name>
    <dbReference type="NCBI Taxonomy" id="1448309"/>
    <lineage>
        <taxon>Eukaryota</taxon>
        <taxon>Fungi</taxon>
        <taxon>Dikarya</taxon>
        <taxon>Basidiomycota</taxon>
        <taxon>Agaricomycotina</taxon>
        <taxon>Agaricomycetes</taxon>
        <taxon>Cantharellales</taxon>
        <taxon>Hydnaceae</taxon>
        <taxon>Hydnum</taxon>
    </lineage>
</organism>
<reference evidence="3" key="1">
    <citation type="journal article" date="2020" name="Nat. Commun.">
        <title>Large-scale genome sequencing of mycorrhizal fungi provides insights into the early evolution of symbiotic traits.</title>
        <authorList>
            <person name="Miyauchi S."/>
            <person name="Kiss E."/>
            <person name="Kuo A."/>
            <person name="Drula E."/>
            <person name="Kohler A."/>
            <person name="Sanchez-Garcia M."/>
            <person name="Morin E."/>
            <person name="Andreopoulos B."/>
            <person name="Barry K.W."/>
            <person name="Bonito G."/>
            <person name="Buee M."/>
            <person name="Carver A."/>
            <person name="Chen C."/>
            <person name="Cichocki N."/>
            <person name="Clum A."/>
            <person name="Culley D."/>
            <person name="Crous P.W."/>
            <person name="Fauchery L."/>
            <person name="Girlanda M."/>
            <person name="Hayes R.D."/>
            <person name="Keri Z."/>
            <person name="LaButti K."/>
            <person name="Lipzen A."/>
            <person name="Lombard V."/>
            <person name="Magnuson J."/>
            <person name="Maillard F."/>
            <person name="Murat C."/>
            <person name="Nolan M."/>
            <person name="Ohm R.A."/>
            <person name="Pangilinan J."/>
            <person name="Pereira M.F."/>
            <person name="Perotto S."/>
            <person name="Peter M."/>
            <person name="Pfister S."/>
            <person name="Riley R."/>
            <person name="Sitrit Y."/>
            <person name="Stielow J.B."/>
            <person name="Szollosi G."/>
            <person name="Zifcakova L."/>
            <person name="Stursova M."/>
            <person name="Spatafora J.W."/>
            <person name="Tedersoo L."/>
            <person name="Vaario L.M."/>
            <person name="Yamada A."/>
            <person name="Yan M."/>
            <person name="Wang P."/>
            <person name="Xu J."/>
            <person name="Bruns T."/>
            <person name="Baldrian P."/>
            <person name="Vilgalys R."/>
            <person name="Dunand C."/>
            <person name="Henrissat B."/>
            <person name="Grigoriev I.V."/>
            <person name="Hibbett D."/>
            <person name="Nagy L.G."/>
            <person name="Martin F.M."/>
        </authorList>
    </citation>
    <scope>NUCLEOTIDE SEQUENCE</scope>
    <source>
        <strain evidence="3">UP504</strain>
    </source>
</reference>
<sequence>PRPPSPLPEPGDLLLHLIFGRKLGSGRSSFVHEVNVLPTTPVLAHLPLLVLKVARSKRRAEIAREAWFYDELECLQGVMLPRCYGWFEAELAEGQSFEPCARATRRSSETENSNPEWRFEDSKQLTEMSHSRNYVSVLLLEKLGDTLPMSVPLSDELVKNIYDMYGENAELGVDHRDIRYSNILAAPQGPTALPSLPSPFTGRIYTYRIIDLEQCEKTNGEPRMLTAWQASWVERLVENIPAGAIIEPWE</sequence>
<proteinExistence type="predicted"/>
<dbReference type="PROSITE" id="PS00107">
    <property type="entry name" value="PROTEIN_KINASE_ATP"/>
    <property type="match status" value="1"/>
</dbReference>
<feature type="region of interest" description="Disordered" evidence="2">
    <location>
        <begin position="102"/>
        <end position="122"/>
    </location>
</feature>
<evidence type="ECO:0008006" key="5">
    <source>
        <dbReference type="Google" id="ProtNLM"/>
    </source>
</evidence>
<name>A0A9P6AGW3_9AGAM</name>
<evidence type="ECO:0000256" key="1">
    <source>
        <dbReference type="PROSITE-ProRule" id="PRU10141"/>
    </source>
</evidence>
<evidence type="ECO:0000313" key="4">
    <source>
        <dbReference type="Proteomes" id="UP000886523"/>
    </source>
</evidence>
<evidence type="ECO:0000313" key="3">
    <source>
        <dbReference type="EMBL" id="KAF9505049.1"/>
    </source>
</evidence>
<accession>A0A9P6AGW3</accession>
<keyword evidence="1" id="KW-0067">ATP-binding</keyword>
<evidence type="ECO:0000256" key="2">
    <source>
        <dbReference type="SAM" id="MobiDB-lite"/>
    </source>
</evidence>
<dbReference type="GO" id="GO:0005524">
    <property type="term" value="F:ATP binding"/>
    <property type="evidence" value="ECO:0007669"/>
    <property type="project" value="UniProtKB-UniRule"/>
</dbReference>
<dbReference type="OrthoDB" id="3182995at2759"/>
<dbReference type="InterPro" id="IPR017441">
    <property type="entry name" value="Protein_kinase_ATP_BS"/>
</dbReference>
<comment type="caution">
    <text evidence="3">The sequence shown here is derived from an EMBL/GenBank/DDBJ whole genome shotgun (WGS) entry which is preliminary data.</text>
</comment>
<gene>
    <name evidence="3" type="ORF">BS47DRAFT_1436569</name>
</gene>
<dbReference type="Proteomes" id="UP000886523">
    <property type="component" value="Unassembled WGS sequence"/>
</dbReference>
<keyword evidence="4" id="KW-1185">Reference proteome</keyword>
<dbReference type="EMBL" id="MU129177">
    <property type="protein sequence ID" value="KAF9505049.1"/>
    <property type="molecule type" value="Genomic_DNA"/>
</dbReference>
<keyword evidence="1" id="KW-0547">Nucleotide-binding</keyword>
<feature type="binding site" evidence="1">
    <location>
        <position position="52"/>
    </location>
    <ligand>
        <name>ATP</name>
        <dbReference type="ChEBI" id="CHEBI:30616"/>
    </ligand>
</feature>